<sequence>MENIFPYPSLARNVKTFSGAEETSFGMRKTITGTSSNIISSETSIALGIIRPIPNAGNQWKMSDGNGVVTVSFDDKDNGDFLTSLRTSLASGCAPIAKEGDILLCIARQTQHIDTDKTPHTLTKTIAITKVTAISKRMILGK</sequence>
<organism evidence="1 2">
    <name type="scientific">Acetobacter malorum DSM 14337</name>
    <dbReference type="NCBI Taxonomy" id="1307910"/>
    <lineage>
        <taxon>Bacteria</taxon>
        <taxon>Pseudomonadati</taxon>
        <taxon>Pseudomonadota</taxon>
        <taxon>Alphaproteobacteria</taxon>
        <taxon>Acetobacterales</taxon>
        <taxon>Acetobacteraceae</taxon>
        <taxon>Acetobacter</taxon>
    </lineage>
</organism>
<name>A0ABQ0PZ74_9PROT</name>
<evidence type="ECO:0000313" key="2">
    <source>
        <dbReference type="Proteomes" id="UP001065047"/>
    </source>
</evidence>
<dbReference type="Proteomes" id="UP001065047">
    <property type="component" value="Unassembled WGS sequence"/>
</dbReference>
<evidence type="ECO:0000313" key="1">
    <source>
        <dbReference type="EMBL" id="GBQ85260.1"/>
    </source>
</evidence>
<gene>
    <name evidence="1" type="ORF">AA14337_3025</name>
</gene>
<accession>A0ABQ0PZ74</accession>
<reference evidence="1" key="1">
    <citation type="submission" date="2013-04" db="EMBL/GenBank/DDBJ databases">
        <title>The genome sequencing project of 58 acetic acid bacteria.</title>
        <authorList>
            <person name="Okamoto-Kainuma A."/>
            <person name="Ishikawa M."/>
            <person name="Umino S."/>
            <person name="Koizumi Y."/>
            <person name="Shiwa Y."/>
            <person name="Yoshikawa H."/>
            <person name="Matsutani M."/>
            <person name="Matsushita K."/>
        </authorList>
    </citation>
    <scope>NUCLEOTIDE SEQUENCE</scope>
    <source>
        <strain evidence="1">DSM 14337</strain>
    </source>
</reference>
<protein>
    <submittedName>
        <fullName evidence="1">Uncharacterized protein</fullName>
    </submittedName>
</protein>
<dbReference type="EMBL" id="BAPF01000054">
    <property type="protein sequence ID" value="GBQ85260.1"/>
    <property type="molecule type" value="Genomic_DNA"/>
</dbReference>
<comment type="caution">
    <text evidence="1">The sequence shown here is derived from an EMBL/GenBank/DDBJ whole genome shotgun (WGS) entry which is preliminary data.</text>
</comment>
<keyword evidence="2" id="KW-1185">Reference proteome</keyword>
<dbReference type="RefSeq" id="WP_156476987.1">
    <property type="nucleotide sequence ID" value="NZ_BAPF01000054.1"/>
</dbReference>
<dbReference type="GeneID" id="29557712"/>
<proteinExistence type="predicted"/>